<comment type="similarity">
    <text evidence="3">Belongs to the FdhD family.</text>
</comment>
<comment type="function">
    <text evidence="3">Required for formate dehydrogenase (FDH) activity. Acts as a sulfur carrier protein that transfers sulfur from IscS to the molybdenum cofactor prior to its insertion into FDH.</text>
</comment>
<dbReference type="PANTHER" id="PTHR30592:SF1">
    <property type="entry name" value="SULFUR CARRIER PROTEIN FDHD"/>
    <property type="match status" value="1"/>
</dbReference>
<feature type="region of interest" description="Disordered" evidence="4">
    <location>
        <begin position="1"/>
        <end position="36"/>
    </location>
</feature>
<organism evidence="5 6">
    <name type="scientific">Eoetvoesiella caeni</name>
    <dbReference type="NCBI Taxonomy" id="645616"/>
    <lineage>
        <taxon>Bacteria</taxon>
        <taxon>Pseudomonadati</taxon>
        <taxon>Pseudomonadota</taxon>
        <taxon>Betaproteobacteria</taxon>
        <taxon>Burkholderiales</taxon>
        <taxon>Alcaligenaceae</taxon>
        <taxon>Eoetvoesiella</taxon>
    </lineage>
</organism>
<comment type="caution">
    <text evidence="3">Lacks conserved residue(s) required for the propagation of feature annotation.</text>
</comment>
<comment type="subcellular location">
    <subcellularLocation>
        <location evidence="3">Cytoplasm</location>
    </subcellularLocation>
</comment>
<evidence type="ECO:0000313" key="6">
    <source>
        <dbReference type="Proteomes" id="UP000253628"/>
    </source>
</evidence>
<dbReference type="Gene3D" id="3.40.140.10">
    <property type="entry name" value="Cytidine Deaminase, domain 2"/>
    <property type="match status" value="1"/>
</dbReference>
<dbReference type="EMBL" id="QNRQ01000005">
    <property type="protein sequence ID" value="RBP39492.1"/>
    <property type="molecule type" value="Genomic_DNA"/>
</dbReference>
<dbReference type="PANTHER" id="PTHR30592">
    <property type="entry name" value="FORMATE DEHYDROGENASE"/>
    <property type="match status" value="1"/>
</dbReference>
<dbReference type="RefSeq" id="WP_242341811.1">
    <property type="nucleotide sequence ID" value="NZ_JACCEU010000003.1"/>
</dbReference>
<evidence type="ECO:0000313" key="5">
    <source>
        <dbReference type="EMBL" id="RBP39492.1"/>
    </source>
</evidence>
<dbReference type="GO" id="GO:0005737">
    <property type="term" value="C:cytoplasm"/>
    <property type="evidence" value="ECO:0007669"/>
    <property type="project" value="UniProtKB-SubCell"/>
</dbReference>
<name>A0A366HD55_9BURK</name>
<evidence type="ECO:0000256" key="1">
    <source>
        <dbReference type="ARBA" id="ARBA00022490"/>
    </source>
</evidence>
<evidence type="ECO:0000256" key="3">
    <source>
        <dbReference type="HAMAP-Rule" id="MF_00187"/>
    </source>
</evidence>
<evidence type="ECO:0000256" key="4">
    <source>
        <dbReference type="SAM" id="MobiDB-lite"/>
    </source>
</evidence>
<evidence type="ECO:0000256" key="2">
    <source>
        <dbReference type="ARBA" id="ARBA00023150"/>
    </source>
</evidence>
<dbReference type="HAMAP" id="MF_00187">
    <property type="entry name" value="FdhD"/>
    <property type="match status" value="1"/>
</dbReference>
<dbReference type="InterPro" id="IPR003786">
    <property type="entry name" value="FdhD"/>
</dbReference>
<accession>A0A366HD55</accession>
<gene>
    <name evidence="3" type="primary">fdhD</name>
    <name evidence="5" type="ORF">DFR37_105288</name>
</gene>
<dbReference type="NCBIfam" id="TIGR00129">
    <property type="entry name" value="fdhD_narQ"/>
    <property type="match status" value="1"/>
</dbReference>
<dbReference type="SUPFAM" id="SSF53927">
    <property type="entry name" value="Cytidine deaminase-like"/>
    <property type="match status" value="1"/>
</dbReference>
<dbReference type="InterPro" id="IPR016193">
    <property type="entry name" value="Cytidine_deaminase-like"/>
</dbReference>
<feature type="active site" description="Cysteine persulfide intermediate" evidence="3">
    <location>
        <position position="126"/>
    </location>
</feature>
<keyword evidence="2 3" id="KW-0501">Molybdenum cofactor biosynthesis</keyword>
<dbReference type="Pfam" id="PF02634">
    <property type="entry name" value="FdhD-NarQ"/>
    <property type="match status" value="1"/>
</dbReference>
<dbReference type="GO" id="GO:0016783">
    <property type="term" value="F:sulfurtransferase activity"/>
    <property type="evidence" value="ECO:0007669"/>
    <property type="project" value="InterPro"/>
</dbReference>
<comment type="caution">
    <text evidence="5">The sequence shown here is derived from an EMBL/GenBank/DDBJ whole genome shotgun (WGS) entry which is preliminary data.</text>
</comment>
<dbReference type="Proteomes" id="UP000253628">
    <property type="component" value="Unassembled WGS sequence"/>
</dbReference>
<reference evidence="5 6" key="1">
    <citation type="submission" date="2018-06" db="EMBL/GenBank/DDBJ databases">
        <title>Genomic Encyclopedia of Type Strains, Phase IV (KMG-IV): sequencing the most valuable type-strain genomes for metagenomic binning, comparative biology and taxonomic classification.</title>
        <authorList>
            <person name="Goeker M."/>
        </authorList>
    </citation>
    <scope>NUCLEOTIDE SEQUENCE [LARGE SCALE GENOMIC DNA]</scope>
    <source>
        <strain evidence="5 6">DSM 25520</strain>
    </source>
</reference>
<dbReference type="Gene3D" id="3.10.20.10">
    <property type="match status" value="1"/>
</dbReference>
<dbReference type="GO" id="GO:0097163">
    <property type="term" value="F:sulfur carrier activity"/>
    <property type="evidence" value="ECO:0007669"/>
    <property type="project" value="UniProtKB-UniRule"/>
</dbReference>
<dbReference type="GO" id="GO:0006777">
    <property type="term" value="P:Mo-molybdopterin cofactor biosynthetic process"/>
    <property type="evidence" value="ECO:0007669"/>
    <property type="project" value="UniProtKB-UniRule"/>
</dbReference>
<keyword evidence="6" id="KW-1185">Reference proteome</keyword>
<protein>
    <recommendedName>
        <fullName evidence="3">Sulfur carrier protein FdhD</fullName>
    </recommendedName>
</protein>
<sequence>MSAPFPAPPADGGMPGLPPGHAPSMVVRQGPGRDGLRESDELAQEVPIALEYNGISHATVLATPCDLEDFAYGFSYTEGIIRKAADIYDLEVSARANGIVIQATIASACLNQLKLRRRSLAGRTGCGLCGLESLDEVQRTLDSLPPRPAMITADAITSATEQLRKLQPLHLLTGATHAAGWSGLQGQVGPVREDVGRHNALDKLIGHLLRAQIDTAQGFAVISSRASFEMVQKAASAGISALVAVSAPTGYAVQMAQDLNLMLAGFARKEVFTVYAHPEYLLSDKEVRS</sequence>
<dbReference type="PIRSF" id="PIRSF015626">
    <property type="entry name" value="FdhD"/>
    <property type="match status" value="1"/>
</dbReference>
<proteinExistence type="inferred from homology"/>
<keyword evidence="1 3" id="KW-0963">Cytoplasm</keyword>
<dbReference type="AlphaFoldDB" id="A0A366HD55"/>